<dbReference type="RefSeq" id="WP_122951473.1">
    <property type="nucleotide sequence ID" value="NZ_CAESAQ020000076.1"/>
</dbReference>
<organism evidence="1 3">
    <name type="scientific">Bathymodiolus thermophilus thioautotrophic gill symbiont</name>
    <dbReference type="NCBI Taxonomy" id="2360"/>
    <lineage>
        <taxon>Bacteria</taxon>
        <taxon>Pseudomonadati</taxon>
        <taxon>Pseudomonadota</taxon>
        <taxon>Gammaproteobacteria</taxon>
        <taxon>sulfur-oxidizing symbionts</taxon>
    </lineage>
</organism>
<gene>
    <name evidence="1" type="ORF">MS2017_1002</name>
    <name evidence="2" type="ORF">THERMOS_1666</name>
</gene>
<reference evidence="1 3" key="1">
    <citation type="submission" date="2017-11" db="EMBL/GenBank/DDBJ databases">
        <title>Genome sequence of the bacterial symbiont EPR9N from a vent mussel Bathymodiolus thermophilus.</title>
        <authorList>
            <person name="Won Y.-J."/>
        </authorList>
    </citation>
    <scope>NUCLEOTIDE SEQUENCE [LARGE SCALE GENOMIC DNA]</scope>
    <source>
        <strain evidence="1 3">EPR9N</strain>
    </source>
</reference>
<evidence type="ECO:0000313" key="4">
    <source>
        <dbReference type="Proteomes" id="UP000643672"/>
    </source>
</evidence>
<dbReference type="AlphaFoldDB" id="A0A3G3IMB6"/>
<accession>A0A3G3IMB6</accession>
<evidence type="ECO:0000313" key="3">
    <source>
        <dbReference type="Proteomes" id="UP000278334"/>
    </source>
</evidence>
<dbReference type="Proteomes" id="UP000278334">
    <property type="component" value="Chromosome"/>
</dbReference>
<dbReference type="EMBL" id="CP024634">
    <property type="protein sequence ID" value="AYQ56714.1"/>
    <property type="molecule type" value="Genomic_DNA"/>
</dbReference>
<protein>
    <submittedName>
        <fullName evidence="1">Uncharacterized protein</fullName>
    </submittedName>
</protein>
<dbReference type="EMBL" id="CAESAQ020000076">
    <property type="protein sequence ID" value="CAB5502766.1"/>
    <property type="molecule type" value="Genomic_DNA"/>
</dbReference>
<dbReference type="KEGG" id="bthg:MS2017_1002"/>
<dbReference type="Proteomes" id="UP000643672">
    <property type="component" value="Unassembled WGS sequence"/>
</dbReference>
<evidence type="ECO:0000313" key="2">
    <source>
        <dbReference type="EMBL" id="CAB5502766.1"/>
    </source>
</evidence>
<keyword evidence="4" id="KW-1185">Reference proteome</keyword>
<sequence>MIKILVGSIVILALTGGAVQFKSTDEYWSLTMNKEVAKHSVQNGVLRIYDFGKSLFDDGIKQL</sequence>
<evidence type="ECO:0000313" key="1">
    <source>
        <dbReference type="EMBL" id="AYQ56714.1"/>
    </source>
</evidence>
<proteinExistence type="predicted"/>
<name>A0A3G3IMB6_9GAMM</name>
<reference evidence="2 4" key="2">
    <citation type="submission" date="2020-05" db="EMBL/GenBank/DDBJ databases">
        <authorList>
            <person name="Petersen J."/>
            <person name="Sayavedra L."/>
        </authorList>
    </citation>
    <scope>NUCLEOTIDE SEQUENCE [LARGE SCALE GENOMIC DNA]</scope>
    <source>
        <strain evidence="2">B thermophilus SOXS</strain>
    </source>
</reference>